<evidence type="ECO:0000256" key="5">
    <source>
        <dbReference type="ARBA" id="ARBA00023163"/>
    </source>
</evidence>
<keyword evidence="6" id="KW-0539">Nucleus</keyword>
<gene>
    <name evidence="8" type="ORF">CASFOL_000148</name>
</gene>
<evidence type="ECO:0000256" key="2">
    <source>
        <dbReference type="ARBA" id="ARBA00023015"/>
    </source>
</evidence>
<proteinExistence type="predicted"/>
<sequence>MAARNPNYHADQQIMDAIANAEQLLMFDETHDDHHHHPFIDNFVNDMLQDPNDSVAGINYGTQFSGIRSDENTNNENSNFTGFPQIPPFGNPIRIPIWPVPPSPYSCTCCQTLREFYHTNGSQVLKLDVHGRLGLISHAVLDRYDSNYPSSENHHEYNMFDFSQESISNVKQFLIQYCDDRKREGYVMLQDPLSNFYNALCIGLDGDHIQTSGGERHMNQSEEDGNRVNKSYLASQQRERTGNMKLRDVARYFHLPINVASKEMKICSSALKSICRKEGLSRWPYRKINSIKKMISKKKRGLNSSDAIERARAAAEIEQLQLELAKFYGENVD</sequence>
<dbReference type="PANTHER" id="PTHR46373">
    <property type="entry name" value="PROTEIN RKD4"/>
    <property type="match status" value="1"/>
</dbReference>
<dbReference type="Proteomes" id="UP001632038">
    <property type="component" value="Unassembled WGS sequence"/>
</dbReference>
<dbReference type="InterPro" id="IPR044607">
    <property type="entry name" value="RKD-like"/>
</dbReference>
<dbReference type="PANTHER" id="PTHR46373:SF5">
    <property type="entry name" value="RWP-RK DOMAIN PROTEIN"/>
    <property type="match status" value="1"/>
</dbReference>
<organism evidence="8 9">
    <name type="scientific">Castilleja foliolosa</name>
    <dbReference type="NCBI Taxonomy" id="1961234"/>
    <lineage>
        <taxon>Eukaryota</taxon>
        <taxon>Viridiplantae</taxon>
        <taxon>Streptophyta</taxon>
        <taxon>Embryophyta</taxon>
        <taxon>Tracheophyta</taxon>
        <taxon>Spermatophyta</taxon>
        <taxon>Magnoliopsida</taxon>
        <taxon>eudicotyledons</taxon>
        <taxon>Gunneridae</taxon>
        <taxon>Pentapetalae</taxon>
        <taxon>asterids</taxon>
        <taxon>lamiids</taxon>
        <taxon>Lamiales</taxon>
        <taxon>Orobanchaceae</taxon>
        <taxon>Pedicularideae</taxon>
        <taxon>Castillejinae</taxon>
        <taxon>Castilleja</taxon>
    </lineage>
</organism>
<accession>A0ABD3END6</accession>
<comment type="caution">
    <text evidence="8">The sequence shown here is derived from an EMBL/GenBank/DDBJ whole genome shotgun (WGS) entry which is preliminary data.</text>
</comment>
<evidence type="ECO:0000313" key="8">
    <source>
        <dbReference type="EMBL" id="KAL3655752.1"/>
    </source>
</evidence>
<keyword evidence="3" id="KW-0175">Coiled coil</keyword>
<dbReference type="GO" id="GO:0003677">
    <property type="term" value="F:DNA binding"/>
    <property type="evidence" value="ECO:0007669"/>
    <property type="project" value="UniProtKB-KW"/>
</dbReference>
<dbReference type="PROSITE" id="PS51519">
    <property type="entry name" value="RWP_RK"/>
    <property type="match status" value="1"/>
</dbReference>
<keyword evidence="4" id="KW-0238">DNA-binding</keyword>
<dbReference type="EMBL" id="JAVIJP010000001">
    <property type="protein sequence ID" value="KAL3655752.1"/>
    <property type="molecule type" value="Genomic_DNA"/>
</dbReference>
<name>A0ABD3END6_9LAMI</name>
<reference evidence="9" key="1">
    <citation type="journal article" date="2024" name="IScience">
        <title>Strigolactones Initiate the Formation of Haustorium-like Structures in Castilleja.</title>
        <authorList>
            <person name="Buerger M."/>
            <person name="Peterson D."/>
            <person name="Chory J."/>
        </authorList>
    </citation>
    <scope>NUCLEOTIDE SEQUENCE [LARGE SCALE GENOMIC DNA]</scope>
</reference>
<dbReference type="Pfam" id="PF02042">
    <property type="entry name" value="RWP-RK"/>
    <property type="match status" value="1"/>
</dbReference>
<evidence type="ECO:0000256" key="6">
    <source>
        <dbReference type="ARBA" id="ARBA00023242"/>
    </source>
</evidence>
<keyword evidence="2" id="KW-0805">Transcription regulation</keyword>
<keyword evidence="5" id="KW-0804">Transcription</keyword>
<dbReference type="AlphaFoldDB" id="A0ABD3END6"/>
<evidence type="ECO:0000313" key="9">
    <source>
        <dbReference type="Proteomes" id="UP001632038"/>
    </source>
</evidence>
<evidence type="ECO:0000259" key="7">
    <source>
        <dbReference type="PROSITE" id="PS51519"/>
    </source>
</evidence>
<dbReference type="InterPro" id="IPR003035">
    <property type="entry name" value="RWP-RK_dom"/>
</dbReference>
<protein>
    <recommendedName>
        <fullName evidence="7">RWP-RK domain-containing protein</fullName>
    </recommendedName>
</protein>
<feature type="domain" description="RWP-RK" evidence="7">
    <location>
        <begin position="229"/>
        <end position="311"/>
    </location>
</feature>
<evidence type="ECO:0000256" key="4">
    <source>
        <dbReference type="ARBA" id="ARBA00023125"/>
    </source>
</evidence>
<evidence type="ECO:0000256" key="1">
    <source>
        <dbReference type="ARBA" id="ARBA00004049"/>
    </source>
</evidence>
<evidence type="ECO:0000256" key="3">
    <source>
        <dbReference type="ARBA" id="ARBA00023054"/>
    </source>
</evidence>
<comment type="function">
    <text evidence="1">Putative transcription factor.</text>
</comment>
<keyword evidence="9" id="KW-1185">Reference proteome</keyword>